<sequence>MMPGVRQGVMQGPLERDKAIGSALSFHLNVHRARWHLEVGSAEPAAAAAVEVLIRGAAFLQPLGIARALSVAQCVSSTHASGGALIQFWFFLTEVS</sequence>
<accession>A0A8J6EZX7</accession>
<organism evidence="1 2">
    <name type="scientific">Eleutherodactylus coqui</name>
    <name type="common">Puerto Rican coqui</name>
    <dbReference type="NCBI Taxonomy" id="57060"/>
    <lineage>
        <taxon>Eukaryota</taxon>
        <taxon>Metazoa</taxon>
        <taxon>Chordata</taxon>
        <taxon>Craniata</taxon>
        <taxon>Vertebrata</taxon>
        <taxon>Euteleostomi</taxon>
        <taxon>Amphibia</taxon>
        <taxon>Batrachia</taxon>
        <taxon>Anura</taxon>
        <taxon>Neobatrachia</taxon>
        <taxon>Hyloidea</taxon>
        <taxon>Eleutherodactylidae</taxon>
        <taxon>Eleutherodactylinae</taxon>
        <taxon>Eleutherodactylus</taxon>
        <taxon>Eleutherodactylus</taxon>
    </lineage>
</organism>
<dbReference type="AlphaFoldDB" id="A0A8J6EZX7"/>
<evidence type="ECO:0000313" key="2">
    <source>
        <dbReference type="Proteomes" id="UP000770717"/>
    </source>
</evidence>
<comment type="caution">
    <text evidence="1">The sequence shown here is derived from an EMBL/GenBank/DDBJ whole genome shotgun (WGS) entry which is preliminary data.</text>
</comment>
<protein>
    <submittedName>
        <fullName evidence="1">Uncharacterized protein</fullName>
    </submittedName>
</protein>
<dbReference type="Proteomes" id="UP000770717">
    <property type="component" value="Unassembled WGS sequence"/>
</dbReference>
<keyword evidence="2" id="KW-1185">Reference proteome</keyword>
<name>A0A8J6EZX7_ELECQ</name>
<reference evidence="1" key="1">
    <citation type="thesis" date="2020" institute="ProQuest LLC" country="789 East Eisenhower Parkway, Ann Arbor, MI, USA">
        <title>Comparative Genomics and Chromosome Evolution.</title>
        <authorList>
            <person name="Mudd A.B."/>
        </authorList>
    </citation>
    <scope>NUCLEOTIDE SEQUENCE</scope>
    <source>
        <strain evidence="1">HN-11 Male</strain>
        <tissue evidence="1">Kidney and liver</tissue>
    </source>
</reference>
<proteinExistence type="predicted"/>
<evidence type="ECO:0000313" key="1">
    <source>
        <dbReference type="EMBL" id="KAG9479207.1"/>
    </source>
</evidence>
<dbReference type="EMBL" id="WNTK01000008">
    <property type="protein sequence ID" value="KAG9479207.1"/>
    <property type="molecule type" value="Genomic_DNA"/>
</dbReference>
<gene>
    <name evidence="1" type="ORF">GDO78_012728</name>
</gene>